<feature type="chain" id="PRO_5042014811" evidence="6">
    <location>
        <begin position="23"/>
        <end position="537"/>
    </location>
</feature>
<dbReference type="Pfam" id="PF13416">
    <property type="entry name" value="SBP_bac_8"/>
    <property type="match status" value="1"/>
</dbReference>
<evidence type="ECO:0000256" key="2">
    <source>
        <dbReference type="ARBA" id="ARBA00008520"/>
    </source>
</evidence>
<reference evidence="7 8" key="1">
    <citation type="submission" date="2021-10" db="EMBL/GenBank/DDBJ databases">
        <title>Anaerobic single-cell dispensing facilitates the cultivation of human gut bacteria.</title>
        <authorList>
            <person name="Afrizal A."/>
        </authorList>
    </citation>
    <scope>NUCLEOTIDE SEQUENCE [LARGE SCALE GENOMIC DNA]</scope>
    <source>
        <strain evidence="7 8">CLA-AA-H244</strain>
    </source>
</reference>
<keyword evidence="5" id="KW-1133">Transmembrane helix</keyword>
<name>A0AAE3ASK3_9FIRM</name>
<evidence type="ECO:0000256" key="1">
    <source>
        <dbReference type="ARBA" id="ARBA00004196"/>
    </source>
</evidence>
<proteinExistence type="inferred from homology"/>
<dbReference type="Proteomes" id="UP001199355">
    <property type="component" value="Unassembled WGS sequence"/>
</dbReference>
<dbReference type="PROSITE" id="PS51257">
    <property type="entry name" value="PROKAR_LIPOPROTEIN"/>
    <property type="match status" value="1"/>
</dbReference>
<keyword evidence="8" id="KW-1185">Reference proteome</keyword>
<dbReference type="SUPFAM" id="SSF53850">
    <property type="entry name" value="Periplasmic binding protein-like II"/>
    <property type="match status" value="1"/>
</dbReference>
<gene>
    <name evidence="7" type="ORF">LKD45_04520</name>
</gene>
<evidence type="ECO:0000256" key="4">
    <source>
        <dbReference type="ARBA" id="ARBA00022729"/>
    </source>
</evidence>
<keyword evidence="4 6" id="KW-0732">Signal</keyword>
<dbReference type="InterPro" id="IPR050490">
    <property type="entry name" value="Bact_solute-bd_prot1"/>
</dbReference>
<comment type="subcellular location">
    <subcellularLocation>
        <location evidence="1">Cell envelope</location>
    </subcellularLocation>
</comment>
<protein>
    <submittedName>
        <fullName evidence="7">ABC transporter substrate-binding protein</fullName>
    </submittedName>
</protein>
<comment type="similarity">
    <text evidence="2">Belongs to the bacterial solute-binding protein 1 family.</text>
</comment>
<dbReference type="InterPro" id="IPR006059">
    <property type="entry name" value="SBP"/>
</dbReference>
<dbReference type="PANTHER" id="PTHR43649:SF31">
    <property type="entry name" value="SN-GLYCEROL-3-PHOSPHATE-BINDING PERIPLASMIC PROTEIN UGPB"/>
    <property type="match status" value="1"/>
</dbReference>
<accession>A0AAE3ASK3</accession>
<evidence type="ECO:0000313" key="8">
    <source>
        <dbReference type="Proteomes" id="UP001199355"/>
    </source>
</evidence>
<evidence type="ECO:0000256" key="5">
    <source>
        <dbReference type="SAM" id="Phobius"/>
    </source>
</evidence>
<dbReference type="EMBL" id="JAJEQF010000007">
    <property type="protein sequence ID" value="MCC2166964.1"/>
    <property type="molecule type" value="Genomic_DNA"/>
</dbReference>
<feature type="transmembrane region" description="Helical" evidence="5">
    <location>
        <begin position="508"/>
        <end position="527"/>
    </location>
</feature>
<dbReference type="RefSeq" id="WP_308727883.1">
    <property type="nucleotide sequence ID" value="NZ_JAJEQF010000007.1"/>
</dbReference>
<dbReference type="AlphaFoldDB" id="A0AAE3ASK3"/>
<organism evidence="7 8">
    <name type="scientific">Gallintestinimicrobium propionicum</name>
    <dbReference type="NCBI Taxonomy" id="2981770"/>
    <lineage>
        <taxon>Bacteria</taxon>
        <taxon>Bacillati</taxon>
        <taxon>Bacillota</taxon>
        <taxon>Clostridia</taxon>
        <taxon>Lachnospirales</taxon>
        <taxon>Lachnospiraceae</taxon>
        <taxon>Gallintestinimicrobium</taxon>
    </lineage>
</organism>
<evidence type="ECO:0000313" key="7">
    <source>
        <dbReference type="EMBL" id="MCC2166964.1"/>
    </source>
</evidence>
<evidence type="ECO:0000256" key="3">
    <source>
        <dbReference type="ARBA" id="ARBA00022448"/>
    </source>
</evidence>
<dbReference type="Gene3D" id="3.40.190.10">
    <property type="entry name" value="Periplasmic binding protein-like II"/>
    <property type="match status" value="1"/>
</dbReference>
<comment type="caution">
    <text evidence="7">The sequence shown here is derived from an EMBL/GenBank/DDBJ whole genome shotgun (WGS) entry which is preliminary data.</text>
</comment>
<keyword evidence="5" id="KW-0812">Transmembrane</keyword>
<keyword evidence="3" id="KW-0813">Transport</keyword>
<feature type="signal peptide" evidence="6">
    <location>
        <begin position="1"/>
        <end position="22"/>
    </location>
</feature>
<sequence>MKPFWKKMLSCAMAFVCLTGAAAGLTGCHGSKEKAAFEVPESFDTTKQYEITFWAKNDTNIRQTDIYKKTIADFEALYPNITVNLKLYTDYGKIYNDVITNIATQTTPNVCITYPDHIATYLTGSQVVVPLDELMADPAYGLGGSNLEFDSPTQEEVIPQFLKECSLNGHYYALPYMRSTEACYINQDYVEQLGYTVPDVLTWDFIWEVSEAAAKKGADGKYVLNGGDVMIPFIYKSTDNMMIQMLRQKNAGYSTQSGEVEIFNDTTKDILFTIADHVRSGAFSTFKISSYPANFLNAGQCVFAVDSTAGATWMGPDAPLSDISDEAKQSFEVAVRPVPQYDPENMQMISQGPSVCVFYKEDPQEVLASWLFTQYLLTSDVQISYSETEGYVPVTSKAQESAEYQDYLAREGEDADTHYKVKIEAAKLLLNHTQDTFTTPVFSGSASLRDAAGQLIEKTAKSVRRKETVDEAYTDKLFDDVTALYHLNDTLQSTAGKQDLGPLPTTSVVLLSVIGAAWVLILLYVVWQQLQKSKRGD</sequence>
<dbReference type="PANTHER" id="PTHR43649">
    <property type="entry name" value="ARABINOSE-BINDING PROTEIN-RELATED"/>
    <property type="match status" value="1"/>
</dbReference>
<evidence type="ECO:0000256" key="6">
    <source>
        <dbReference type="SAM" id="SignalP"/>
    </source>
</evidence>
<keyword evidence="5" id="KW-0472">Membrane</keyword>
<dbReference type="GO" id="GO:0030313">
    <property type="term" value="C:cell envelope"/>
    <property type="evidence" value="ECO:0007669"/>
    <property type="project" value="UniProtKB-SubCell"/>
</dbReference>